<protein>
    <submittedName>
        <fullName evidence="1">Uncharacterized protein</fullName>
    </submittedName>
</protein>
<gene>
    <name evidence="1" type="ORF">Poly59_25770</name>
</gene>
<keyword evidence="2" id="KW-1185">Reference proteome</keyword>
<organism evidence="1 2">
    <name type="scientific">Rubripirellula reticaptiva</name>
    <dbReference type="NCBI Taxonomy" id="2528013"/>
    <lineage>
        <taxon>Bacteria</taxon>
        <taxon>Pseudomonadati</taxon>
        <taxon>Planctomycetota</taxon>
        <taxon>Planctomycetia</taxon>
        <taxon>Pirellulales</taxon>
        <taxon>Pirellulaceae</taxon>
        <taxon>Rubripirellula</taxon>
    </lineage>
</organism>
<dbReference type="EMBL" id="SJPX01000002">
    <property type="protein sequence ID" value="TWU56273.1"/>
    <property type="molecule type" value="Genomic_DNA"/>
</dbReference>
<reference evidence="1 2" key="1">
    <citation type="submission" date="2019-02" db="EMBL/GenBank/DDBJ databases">
        <title>Deep-cultivation of Planctomycetes and their phenomic and genomic characterization uncovers novel biology.</title>
        <authorList>
            <person name="Wiegand S."/>
            <person name="Jogler M."/>
            <person name="Boedeker C."/>
            <person name="Pinto D."/>
            <person name="Vollmers J."/>
            <person name="Rivas-Marin E."/>
            <person name="Kohn T."/>
            <person name="Peeters S.H."/>
            <person name="Heuer A."/>
            <person name="Rast P."/>
            <person name="Oberbeckmann S."/>
            <person name="Bunk B."/>
            <person name="Jeske O."/>
            <person name="Meyerdierks A."/>
            <person name="Storesund J.E."/>
            <person name="Kallscheuer N."/>
            <person name="Luecker S."/>
            <person name="Lage O.M."/>
            <person name="Pohl T."/>
            <person name="Merkel B.J."/>
            <person name="Hornburger P."/>
            <person name="Mueller R.-W."/>
            <person name="Bruemmer F."/>
            <person name="Labrenz M."/>
            <person name="Spormann A.M."/>
            <person name="Op Den Camp H."/>
            <person name="Overmann J."/>
            <person name="Amann R."/>
            <person name="Jetten M.S.M."/>
            <person name="Mascher T."/>
            <person name="Medema M.H."/>
            <person name="Devos D.P."/>
            <person name="Kaster A.-K."/>
            <person name="Ovreas L."/>
            <person name="Rohde M."/>
            <person name="Galperin M.Y."/>
            <person name="Jogler C."/>
        </authorList>
    </citation>
    <scope>NUCLEOTIDE SEQUENCE [LARGE SCALE GENOMIC DNA]</scope>
    <source>
        <strain evidence="1 2">Poly59</strain>
    </source>
</reference>
<proteinExistence type="predicted"/>
<dbReference type="AlphaFoldDB" id="A0A5C6F388"/>
<evidence type="ECO:0000313" key="2">
    <source>
        <dbReference type="Proteomes" id="UP000317977"/>
    </source>
</evidence>
<comment type="caution">
    <text evidence="1">The sequence shown here is derived from an EMBL/GenBank/DDBJ whole genome shotgun (WGS) entry which is preliminary data.</text>
</comment>
<name>A0A5C6F388_9BACT</name>
<sequence length="40" mass="4460">MVWGVIGIYSCRRSLASLSIVQGRWIKGLDQLGLKLEEPS</sequence>
<evidence type="ECO:0000313" key="1">
    <source>
        <dbReference type="EMBL" id="TWU56273.1"/>
    </source>
</evidence>
<accession>A0A5C6F388</accession>
<dbReference type="Proteomes" id="UP000317977">
    <property type="component" value="Unassembled WGS sequence"/>
</dbReference>